<proteinExistence type="predicted"/>
<dbReference type="KEGG" id="ptm:GSPATT00031871001"/>
<reference evidence="1 2" key="1">
    <citation type="journal article" date="2006" name="Nature">
        <title>Global trends of whole-genome duplications revealed by the ciliate Paramecium tetraurelia.</title>
        <authorList>
            <consortium name="Genoscope"/>
            <person name="Aury J.-M."/>
            <person name="Jaillon O."/>
            <person name="Duret L."/>
            <person name="Noel B."/>
            <person name="Jubin C."/>
            <person name="Porcel B.M."/>
            <person name="Segurens B."/>
            <person name="Daubin V."/>
            <person name="Anthouard V."/>
            <person name="Aiach N."/>
            <person name="Arnaiz O."/>
            <person name="Billaut A."/>
            <person name="Beisson J."/>
            <person name="Blanc I."/>
            <person name="Bouhouche K."/>
            <person name="Camara F."/>
            <person name="Duharcourt S."/>
            <person name="Guigo R."/>
            <person name="Gogendeau D."/>
            <person name="Katinka M."/>
            <person name="Keller A.-M."/>
            <person name="Kissmehl R."/>
            <person name="Klotz C."/>
            <person name="Koll F."/>
            <person name="Le Moue A."/>
            <person name="Lepere C."/>
            <person name="Malinsky S."/>
            <person name="Nowacki M."/>
            <person name="Nowak J.K."/>
            <person name="Plattner H."/>
            <person name="Poulain J."/>
            <person name="Ruiz F."/>
            <person name="Serrano V."/>
            <person name="Zagulski M."/>
            <person name="Dessen P."/>
            <person name="Betermier M."/>
            <person name="Weissenbach J."/>
            <person name="Scarpelli C."/>
            <person name="Schachter V."/>
            <person name="Sperling L."/>
            <person name="Meyer E."/>
            <person name="Cohen J."/>
            <person name="Wincker P."/>
        </authorList>
    </citation>
    <scope>NUCLEOTIDE SEQUENCE [LARGE SCALE GENOMIC DNA]</scope>
    <source>
        <strain evidence="1 2">Stock d4-2</strain>
    </source>
</reference>
<dbReference type="EMBL" id="CT868015">
    <property type="protein sequence ID" value="CAK61639.1"/>
    <property type="molecule type" value="Genomic_DNA"/>
</dbReference>
<gene>
    <name evidence="1" type="ORF">GSPATT00031871001</name>
</gene>
<sequence length="354" mass="41316">MLQEQQEICPIEQFNQFYLARYFKGLQNSFAELIEVAKLNSCNHTIDLRPYKSPTLHSILQKVEQLEQNENEIPDQKPSDNLELKKNQLLEYQNHAELITTNFYTQSVIAAMQVRKVKNEAINCAYIHALQGFPSLKQEQDKLKKCKLQSFQLAQEQEFRFLKSIQPNVYQLHKIKQISNHVQDRFMIHFTIYHPFTNKKMQIIIATNDATLESVIQEIDCPVESTEKMFYQDELQIFDPPSISIGKKQDVIGQLKFVLCKQYTYTHLNQCKHRIYVNEIRSLTQDEELNSPYARTIFKAPLKIRGCDGCGRSAQLFRISDTLIPGSSPVFLCKFCNDNLHSNDQEKGLQYFCD</sequence>
<dbReference type="RefSeq" id="XP_001429037.1">
    <property type="nucleotide sequence ID" value="XM_001429000.1"/>
</dbReference>
<dbReference type="AlphaFoldDB" id="A0BSX2"/>
<dbReference type="OrthoDB" id="285319at2759"/>
<keyword evidence="2" id="KW-1185">Reference proteome</keyword>
<organism evidence="1 2">
    <name type="scientific">Paramecium tetraurelia</name>
    <dbReference type="NCBI Taxonomy" id="5888"/>
    <lineage>
        <taxon>Eukaryota</taxon>
        <taxon>Sar</taxon>
        <taxon>Alveolata</taxon>
        <taxon>Ciliophora</taxon>
        <taxon>Intramacronucleata</taxon>
        <taxon>Oligohymenophorea</taxon>
        <taxon>Peniculida</taxon>
        <taxon>Parameciidae</taxon>
        <taxon>Paramecium</taxon>
    </lineage>
</organism>
<dbReference type="HOGENOM" id="CLU_784040_0_0_1"/>
<dbReference type="InterPro" id="IPR022042">
    <property type="entry name" value="snRNA-activating_su3"/>
</dbReference>
<accession>A0BSX2</accession>
<dbReference type="Proteomes" id="UP000000600">
    <property type="component" value="Unassembled WGS sequence"/>
</dbReference>
<evidence type="ECO:0000313" key="2">
    <source>
        <dbReference type="Proteomes" id="UP000000600"/>
    </source>
</evidence>
<dbReference type="GeneID" id="5014821"/>
<protein>
    <recommendedName>
        <fullName evidence="3">snRNA-activating protein complex subunit 3</fullName>
    </recommendedName>
</protein>
<name>A0BSX2_PARTE</name>
<evidence type="ECO:0008006" key="3">
    <source>
        <dbReference type="Google" id="ProtNLM"/>
    </source>
</evidence>
<dbReference type="Pfam" id="PF12251">
    <property type="entry name" value="SNAPC3"/>
    <property type="match status" value="1"/>
</dbReference>
<dbReference type="OMA" id="CKFCNDN"/>
<evidence type="ECO:0000313" key="1">
    <source>
        <dbReference type="EMBL" id="CAK61639.1"/>
    </source>
</evidence>
<dbReference type="InParanoid" id="A0BSX2"/>